<reference evidence="1" key="1">
    <citation type="submission" date="2003-04" db="EMBL/GenBank/DDBJ databases">
        <title>Cloning and sequencing of DNA component 5 of BBTV NS strain in China.</title>
        <authorList>
            <person name="Zheng Y."/>
            <person name="Li H.P."/>
            <person name="Xiao H.G."/>
            <person name="Fan H.Z."/>
        </authorList>
    </citation>
    <scope>NUCLEOTIDE SEQUENCE</scope>
    <source>
        <strain evidence="1">NS</strain>
    </source>
</reference>
<sequence length="171" mass="20489">MFEIRKWRIFKPDGLVISEITHRRRMEFWESSAIPDDVKRVIKEIYWEDRKKLLLCQKLKSCVRRILVYGDQDAALAAVKDMKTSIIRYSEYLKKPCVVICCVTNKSIVHRLNTMVFFYHEYIEELGGDYSVYQELYCDEELPSSLTEEEDEEVIYRNVIMSSTEEKFSWE</sequence>
<dbReference type="Pfam" id="PF19411">
    <property type="entry name" value="Clink"/>
    <property type="match status" value="1"/>
</dbReference>
<evidence type="ECO:0000313" key="1">
    <source>
        <dbReference type="EMBL" id="AAP22424.1"/>
    </source>
</evidence>
<proteinExistence type="predicted"/>
<name>Q80DL9_BBTV</name>
<dbReference type="EMBL" id="AY266417">
    <property type="protein sequence ID" value="AAP22424.1"/>
    <property type="molecule type" value="Genomic_DNA"/>
</dbReference>
<organismHost>
    <name type="scientific">Musa</name>
    <dbReference type="NCBI Taxonomy" id="4640"/>
</organismHost>
<protein>
    <submittedName>
        <fullName evidence="1">Retinoblastoma-binding protein</fullName>
    </submittedName>
</protein>
<dbReference type="InterPro" id="IPR045832">
    <property type="entry name" value="Clink"/>
</dbReference>
<organism evidence="1">
    <name type="scientific">Banana bunchy top virus</name>
    <name type="common">BBTV</name>
    <dbReference type="NCBI Taxonomy" id="12585"/>
    <lineage>
        <taxon>Viruses</taxon>
        <taxon>Monodnaviria</taxon>
        <taxon>Shotokuvirae</taxon>
        <taxon>Cressdnaviricota</taxon>
        <taxon>Arfiviricetes</taxon>
        <taxon>Mulpavirales</taxon>
        <taxon>Nanoviridae</taxon>
        <taxon>Babuvirus</taxon>
        <taxon>Babuvirus musae</taxon>
    </lineage>
</organism>
<accession>Q80DL9</accession>